<keyword evidence="1" id="KW-0862">Zinc</keyword>
<sequence>MTEHSSPALAPLDDGDIQRVLVVVAHPDDIEYGTSAAVSTWTDRGVEVAYLLLTAGEAGMQRPPEEAGPLRAEEQRRACAAVGVERLTILDFPDGTLEYGLGLRRAIAREIRAFRPDAVVCGSGRLNVGWGLDHPDHRAAGLAAIDAARDADNRWVFPDLLHEEDLAPWGVTWLLLTGSDATHYVEVPEAGVSRAVASLAAHEAYLADLPWHPAPTDFIPELLAEGGRRAGVPHAVAFEVHRLRE</sequence>
<dbReference type="EMBL" id="JAEHOH010000022">
    <property type="protein sequence ID" value="MBK0420177.1"/>
    <property type="molecule type" value="Genomic_DNA"/>
</dbReference>
<protein>
    <submittedName>
        <fullName evidence="2">PIG-L family deacetylase</fullName>
    </submittedName>
</protein>
<dbReference type="Proteomes" id="UP000608530">
    <property type="component" value="Unassembled WGS sequence"/>
</dbReference>
<dbReference type="GO" id="GO:0016811">
    <property type="term" value="F:hydrolase activity, acting on carbon-nitrogen (but not peptide) bonds, in linear amides"/>
    <property type="evidence" value="ECO:0007669"/>
    <property type="project" value="TreeGrafter"/>
</dbReference>
<evidence type="ECO:0000313" key="3">
    <source>
        <dbReference type="Proteomes" id="UP000608530"/>
    </source>
</evidence>
<dbReference type="PANTHER" id="PTHR12993:SF28">
    <property type="entry name" value="LMBE FAMILY PROTEIN"/>
    <property type="match status" value="1"/>
</dbReference>
<dbReference type="SUPFAM" id="SSF102588">
    <property type="entry name" value="LmbE-like"/>
    <property type="match status" value="1"/>
</dbReference>
<dbReference type="RefSeq" id="WP_200116319.1">
    <property type="nucleotide sequence ID" value="NZ_JAEHOH010000022.1"/>
</dbReference>
<keyword evidence="3" id="KW-1185">Reference proteome</keyword>
<dbReference type="InterPro" id="IPR024078">
    <property type="entry name" value="LmbE-like_dom_sf"/>
</dbReference>
<evidence type="ECO:0000313" key="2">
    <source>
        <dbReference type="EMBL" id="MBK0420177.1"/>
    </source>
</evidence>
<name>A0A934QBC4_9MICO</name>
<dbReference type="Pfam" id="PF02585">
    <property type="entry name" value="PIG-L"/>
    <property type="match status" value="1"/>
</dbReference>
<dbReference type="PANTHER" id="PTHR12993">
    <property type="entry name" value="N-ACETYLGLUCOSAMINYL-PHOSPHATIDYLINOSITOL DE-N-ACETYLASE-RELATED"/>
    <property type="match status" value="1"/>
</dbReference>
<dbReference type="AlphaFoldDB" id="A0A934QBC4"/>
<gene>
    <name evidence="2" type="ORF">JD276_14165</name>
</gene>
<dbReference type="GO" id="GO:0016137">
    <property type="term" value="P:glycoside metabolic process"/>
    <property type="evidence" value="ECO:0007669"/>
    <property type="project" value="UniProtKB-ARBA"/>
</dbReference>
<accession>A0A934QBC4</accession>
<dbReference type="InterPro" id="IPR003737">
    <property type="entry name" value="GlcNAc_PI_deacetylase-related"/>
</dbReference>
<proteinExistence type="predicted"/>
<evidence type="ECO:0000256" key="1">
    <source>
        <dbReference type="ARBA" id="ARBA00022833"/>
    </source>
</evidence>
<reference evidence="2" key="1">
    <citation type="submission" date="2020-12" db="EMBL/GenBank/DDBJ databases">
        <title>Leucobacter sp. CAS1, isolated from Chromium sludge.</title>
        <authorList>
            <person name="Xu Z."/>
        </authorList>
    </citation>
    <scope>NUCLEOTIDE SEQUENCE</scope>
    <source>
        <strain evidence="2">CSA1</strain>
    </source>
</reference>
<dbReference type="Gene3D" id="3.40.50.10320">
    <property type="entry name" value="LmbE-like"/>
    <property type="match status" value="1"/>
</dbReference>
<comment type="caution">
    <text evidence="2">The sequence shown here is derived from an EMBL/GenBank/DDBJ whole genome shotgun (WGS) entry which is preliminary data.</text>
</comment>
<organism evidence="2 3">
    <name type="scientific">Leucobacter chromiisoli</name>
    <dbReference type="NCBI Taxonomy" id="2796471"/>
    <lineage>
        <taxon>Bacteria</taxon>
        <taxon>Bacillati</taxon>
        <taxon>Actinomycetota</taxon>
        <taxon>Actinomycetes</taxon>
        <taxon>Micrococcales</taxon>
        <taxon>Microbacteriaceae</taxon>
        <taxon>Leucobacter</taxon>
    </lineage>
</organism>